<keyword evidence="1" id="KW-0732">Signal</keyword>
<evidence type="ECO:0000313" key="4">
    <source>
        <dbReference type="Proteomes" id="UP000308092"/>
    </source>
</evidence>
<dbReference type="Pfam" id="PF18648">
    <property type="entry name" value="ADPRTs_Tse2"/>
    <property type="match status" value="1"/>
</dbReference>
<proteinExistence type="predicted"/>
<feature type="signal peptide" evidence="1">
    <location>
        <begin position="1"/>
        <end position="24"/>
    </location>
</feature>
<name>A0A4S3JG38_9EURO</name>
<sequence length="90" mass="10717">MMKKWKVVILLLIRKLCLLKKVIIQHLLFREDSSRFSLQPSRPLLLDDFNNILDEFYSTSAILTNAADWMETHEYHNAFADNAEEVWIQH</sequence>
<evidence type="ECO:0000313" key="3">
    <source>
        <dbReference type="EMBL" id="THC92151.1"/>
    </source>
</evidence>
<dbReference type="InterPro" id="IPR041018">
    <property type="entry name" value="ADPRTs_Tse2"/>
</dbReference>
<feature type="chain" id="PRO_5020625062" description="Tse2 ADP-ribosyltransferase toxin domain-containing protein" evidence="1">
    <location>
        <begin position="25"/>
        <end position="90"/>
    </location>
</feature>
<evidence type="ECO:0000256" key="1">
    <source>
        <dbReference type="SAM" id="SignalP"/>
    </source>
</evidence>
<dbReference type="AlphaFoldDB" id="A0A4S3JG38"/>
<evidence type="ECO:0000259" key="2">
    <source>
        <dbReference type="Pfam" id="PF18648"/>
    </source>
</evidence>
<feature type="domain" description="Tse2 ADP-ribosyltransferase toxin" evidence="2">
    <location>
        <begin position="28"/>
        <end position="69"/>
    </location>
</feature>
<dbReference type="VEuPathDB" id="FungiDB:EYZ11_008366"/>
<dbReference type="EMBL" id="SOSA01000355">
    <property type="protein sequence ID" value="THC92151.1"/>
    <property type="molecule type" value="Genomic_DNA"/>
</dbReference>
<reference evidence="3 4" key="1">
    <citation type="submission" date="2019-03" db="EMBL/GenBank/DDBJ databases">
        <title>The genome sequence of a newly discovered highly antifungal drug resistant Aspergillus species, Aspergillus tanneri NIH 1004.</title>
        <authorList>
            <person name="Mounaud S."/>
            <person name="Singh I."/>
            <person name="Joardar V."/>
            <person name="Pakala S."/>
            <person name="Pakala S."/>
            <person name="Venepally P."/>
            <person name="Hoover J."/>
            <person name="Nierman W."/>
            <person name="Chung J."/>
            <person name="Losada L."/>
        </authorList>
    </citation>
    <scope>NUCLEOTIDE SEQUENCE [LARGE SCALE GENOMIC DNA]</scope>
    <source>
        <strain evidence="3 4">NIH1004</strain>
    </source>
</reference>
<organism evidence="3 4">
    <name type="scientific">Aspergillus tanneri</name>
    <dbReference type="NCBI Taxonomy" id="1220188"/>
    <lineage>
        <taxon>Eukaryota</taxon>
        <taxon>Fungi</taxon>
        <taxon>Dikarya</taxon>
        <taxon>Ascomycota</taxon>
        <taxon>Pezizomycotina</taxon>
        <taxon>Eurotiomycetes</taxon>
        <taxon>Eurotiomycetidae</taxon>
        <taxon>Eurotiales</taxon>
        <taxon>Aspergillaceae</taxon>
        <taxon>Aspergillus</taxon>
        <taxon>Aspergillus subgen. Circumdati</taxon>
    </lineage>
</organism>
<accession>A0A4S3JG38</accession>
<comment type="caution">
    <text evidence="3">The sequence shown here is derived from an EMBL/GenBank/DDBJ whole genome shotgun (WGS) entry which is preliminary data.</text>
</comment>
<gene>
    <name evidence="3" type="ORF">EYZ11_008366</name>
</gene>
<keyword evidence="4" id="KW-1185">Reference proteome</keyword>
<protein>
    <recommendedName>
        <fullName evidence="2">Tse2 ADP-ribosyltransferase toxin domain-containing protein</fullName>
    </recommendedName>
</protein>
<dbReference type="Proteomes" id="UP000308092">
    <property type="component" value="Unassembled WGS sequence"/>
</dbReference>